<proteinExistence type="predicted"/>
<evidence type="ECO:0000313" key="2">
    <source>
        <dbReference type="EMBL" id="KAJ1117440.1"/>
    </source>
</evidence>
<evidence type="ECO:0000313" key="3">
    <source>
        <dbReference type="Proteomes" id="UP001066276"/>
    </source>
</evidence>
<reference evidence="2" key="1">
    <citation type="journal article" date="2022" name="bioRxiv">
        <title>Sequencing and chromosome-scale assembly of the giantPleurodeles waltlgenome.</title>
        <authorList>
            <person name="Brown T."/>
            <person name="Elewa A."/>
            <person name="Iarovenko S."/>
            <person name="Subramanian E."/>
            <person name="Araus A.J."/>
            <person name="Petzold A."/>
            <person name="Susuki M."/>
            <person name="Suzuki K.-i.T."/>
            <person name="Hayashi T."/>
            <person name="Toyoda A."/>
            <person name="Oliveira C."/>
            <person name="Osipova E."/>
            <person name="Leigh N.D."/>
            <person name="Simon A."/>
            <person name="Yun M.H."/>
        </authorList>
    </citation>
    <scope>NUCLEOTIDE SEQUENCE</scope>
    <source>
        <strain evidence="2">20211129_DDA</strain>
        <tissue evidence="2">Liver</tissue>
    </source>
</reference>
<accession>A0AAV7NX69</accession>
<organism evidence="2 3">
    <name type="scientific">Pleurodeles waltl</name>
    <name type="common">Iberian ribbed newt</name>
    <dbReference type="NCBI Taxonomy" id="8319"/>
    <lineage>
        <taxon>Eukaryota</taxon>
        <taxon>Metazoa</taxon>
        <taxon>Chordata</taxon>
        <taxon>Craniata</taxon>
        <taxon>Vertebrata</taxon>
        <taxon>Euteleostomi</taxon>
        <taxon>Amphibia</taxon>
        <taxon>Batrachia</taxon>
        <taxon>Caudata</taxon>
        <taxon>Salamandroidea</taxon>
        <taxon>Salamandridae</taxon>
        <taxon>Pleurodelinae</taxon>
        <taxon>Pleurodeles</taxon>
    </lineage>
</organism>
<protein>
    <submittedName>
        <fullName evidence="2">Uncharacterized protein</fullName>
    </submittedName>
</protein>
<feature type="region of interest" description="Disordered" evidence="1">
    <location>
        <begin position="1"/>
        <end position="121"/>
    </location>
</feature>
<dbReference type="EMBL" id="JANPWB010000012">
    <property type="protein sequence ID" value="KAJ1117440.1"/>
    <property type="molecule type" value="Genomic_DNA"/>
</dbReference>
<feature type="compositionally biased region" description="Polar residues" evidence="1">
    <location>
        <begin position="34"/>
        <end position="43"/>
    </location>
</feature>
<feature type="compositionally biased region" description="Polar residues" evidence="1">
    <location>
        <begin position="1"/>
        <end position="24"/>
    </location>
</feature>
<evidence type="ECO:0000256" key="1">
    <source>
        <dbReference type="SAM" id="MobiDB-lite"/>
    </source>
</evidence>
<name>A0AAV7NX69_PLEWA</name>
<dbReference type="AlphaFoldDB" id="A0AAV7NX69"/>
<dbReference type="Proteomes" id="UP001066276">
    <property type="component" value="Chromosome 8"/>
</dbReference>
<gene>
    <name evidence="2" type="ORF">NDU88_005640</name>
</gene>
<keyword evidence="3" id="KW-1185">Reference proteome</keyword>
<sequence>MATNPARPSSQTGQQGARPSTRLHNGSCKPPPTSQALRETAASNVPECRRAGEPASDPWPRPRHQVKSGESRPGPAPLGSPTKHANPGGQIPPSPQQQRGRSPTQPPVRPNHRSGLGEEAK</sequence>
<comment type="caution">
    <text evidence="2">The sequence shown here is derived from an EMBL/GenBank/DDBJ whole genome shotgun (WGS) entry which is preliminary data.</text>
</comment>